<feature type="non-terminal residue" evidence="3">
    <location>
        <position position="1"/>
    </location>
</feature>
<dbReference type="Pfam" id="PF18962">
    <property type="entry name" value="Por_Secre_tail"/>
    <property type="match status" value="1"/>
</dbReference>
<gene>
    <name evidence="3" type="ORF">A9Q93_10420</name>
</gene>
<accession>A0A1Z8APM0</accession>
<name>A0A1Z8APM0_9FLAO</name>
<dbReference type="RefSeq" id="WP_303687372.1">
    <property type="nucleotide sequence ID" value="NZ_MAAX01000163.1"/>
</dbReference>
<dbReference type="Proteomes" id="UP000196102">
    <property type="component" value="Unassembled WGS sequence"/>
</dbReference>
<evidence type="ECO:0000313" key="3">
    <source>
        <dbReference type="EMBL" id="OUS12233.1"/>
    </source>
</evidence>
<reference evidence="3 4" key="1">
    <citation type="journal article" date="2017" name="Proc. Natl. Acad. Sci. U.S.A.">
        <title>Simulation of Deepwater Horizon oil plume reveals substrate specialization within a complex community of hydrocarbon-degraders.</title>
        <authorList>
            <person name="Hu P."/>
            <person name="Dubinsky E.A."/>
            <person name="Probst A.J."/>
            <person name="Wang J."/>
            <person name="Sieber C.M.K."/>
            <person name="Tom L.M."/>
            <person name="Gardinali P."/>
            <person name="Banfield J.F."/>
            <person name="Atlas R.M."/>
            <person name="Andersen G.L."/>
        </authorList>
    </citation>
    <scope>NUCLEOTIDE SEQUENCE [LARGE SCALE GENOMIC DNA]</scope>
    <source>
        <strain evidence="3">35_9_T64</strain>
    </source>
</reference>
<evidence type="ECO:0000256" key="1">
    <source>
        <dbReference type="ARBA" id="ARBA00022729"/>
    </source>
</evidence>
<evidence type="ECO:0000313" key="4">
    <source>
        <dbReference type="Proteomes" id="UP000196102"/>
    </source>
</evidence>
<comment type="caution">
    <text evidence="3">The sequence shown here is derived from an EMBL/GenBank/DDBJ whole genome shotgun (WGS) entry which is preliminary data.</text>
</comment>
<keyword evidence="1" id="KW-0732">Signal</keyword>
<sequence length="177" mass="19391">NGDLLSINRKQLPVANDITPLHLSRYRSSAYNFEIEVSLGASINATLVDQATGQRTLLQDGMNNISFNVTSASSNVDRFYIEYSNATLNTGDISLTNSLAVYPNPVTDNTFVLNSSYLNGKEVTITLFNTLGQKIYSTTTDFNNSYIVQPSLKLSSGMYILKVQTGEETGTVKVIVK</sequence>
<dbReference type="EMBL" id="MAAX01000163">
    <property type="protein sequence ID" value="OUS12233.1"/>
    <property type="molecule type" value="Genomic_DNA"/>
</dbReference>
<feature type="domain" description="Secretion system C-terminal sorting" evidence="2">
    <location>
        <begin position="101"/>
        <end position="176"/>
    </location>
</feature>
<protein>
    <recommendedName>
        <fullName evidence="2">Secretion system C-terminal sorting domain-containing protein</fullName>
    </recommendedName>
</protein>
<dbReference type="AlphaFoldDB" id="A0A1Z8APM0"/>
<proteinExistence type="predicted"/>
<dbReference type="InterPro" id="IPR026444">
    <property type="entry name" value="Secre_tail"/>
</dbReference>
<dbReference type="NCBIfam" id="TIGR04183">
    <property type="entry name" value="Por_Secre_tail"/>
    <property type="match status" value="1"/>
</dbReference>
<evidence type="ECO:0000259" key="2">
    <source>
        <dbReference type="Pfam" id="PF18962"/>
    </source>
</evidence>
<organism evidence="3 4">
    <name type="scientific">Nonlabens dokdonensis</name>
    <dbReference type="NCBI Taxonomy" id="328515"/>
    <lineage>
        <taxon>Bacteria</taxon>
        <taxon>Pseudomonadati</taxon>
        <taxon>Bacteroidota</taxon>
        <taxon>Flavobacteriia</taxon>
        <taxon>Flavobacteriales</taxon>
        <taxon>Flavobacteriaceae</taxon>
        <taxon>Nonlabens</taxon>
    </lineage>
</organism>